<feature type="region of interest" description="Disordered" evidence="1">
    <location>
        <begin position="87"/>
        <end position="125"/>
    </location>
</feature>
<keyword evidence="3" id="KW-1185">Reference proteome</keyword>
<dbReference type="PANTHER" id="PTHR13707:SF23">
    <property type="entry name" value="SUCCINYL-COA:3-KETOACID-COENZYME A TRANSFERASE"/>
    <property type="match status" value="1"/>
</dbReference>
<name>A0A4W3I3H7_CALMI</name>
<dbReference type="InterPro" id="IPR004163">
    <property type="entry name" value="CoA_transf_BS"/>
</dbReference>
<proteinExistence type="predicted"/>
<dbReference type="InParanoid" id="A0A4W3I3H7"/>
<feature type="compositionally biased region" description="Basic and acidic residues" evidence="1">
    <location>
        <begin position="171"/>
        <end position="209"/>
    </location>
</feature>
<reference evidence="3" key="1">
    <citation type="journal article" date="2006" name="Science">
        <title>Ancient noncoding elements conserved in the human genome.</title>
        <authorList>
            <person name="Venkatesh B."/>
            <person name="Kirkness E.F."/>
            <person name="Loh Y.H."/>
            <person name="Halpern A.L."/>
            <person name="Lee A.P."/>
            <person name="Johnson J."/>
            <person name="Dandona N."/>
            <person name="Viswanathan L.D."/>
            <person name="Tay A."/>
            <person name="Venter J.C."/>
            <person name="Strausberg R.L."/>
            <person name="Brenner S."/>
        </authorList>
    </citation>
    <scope>NUCLEOTIDE SEQUENCE [LARGE SCALE GENOMIC DNA]</scope>
</reference>
<dbReference type="Ensembl" id="ENSCMIT00000022366.1">
    <property type="protein sequence ID" value="ENSCMIP00000021980.1"/>
    <property type="gene ID" value="ENSCMIG00000009966.1"/>
</dbReference>
<dbReference type="Gene3D" id="3.40.1080.10">
    <property type="entry name" value="Glutaconate Coenzyme A-transferase"/>
    <property type="match status" value="1"/>
</dbReference>
<reference evidence="3" key="3">
    <citation type="journal article" date="2014" name="Nature">
        <title>Elephant shark genome provides unique insights into gnathostome evolution.</title>
        <authorList>
            <consortium name="International Elephant Shark Genome Sequencing Consortium"/>
            <person name="Venkatesh B."/>
            <person name="Lee A.P."/>
            <person name="Ravi V."/>
            <person name="Maurya A.K."/>
            <person name="Lian M.M."/>
            <person name="Swann J.B."/>
            <person name="Ohta Y."/>
            <person name="Flajnik M.F."/>
            <person name="Sutoh Y."/>
            <person name="Kasahara M."/>
            <person name="Hoon S."/>
            <person name="Gangu V."/>
            <person name="Roy S.W."/>
            <person name="Irimia M."/>
            <person name="Korzh V."/>
            <person name="Kondrychyn I."/>
            <person name="Lim Z.W."/>
            <person name="Tay B.H."/>
            <person name="Tohari S."/>
            <person name="Kong K.W."/>
            <person name="Ho S."/>
            <person name="Lorente-Galdos B."/>
            <person name="Quilez J."/>
            <person name="Marques-Bonet T."/>
            <person name="Raney B.J."/>
            <person name="Ingham P.W."/>
            <person name="Tay A."/>
            <person name="Hillier L.W."/>
            <person name="Minx P."/>
            <person name="Boehm T."/>
            <person name="Wilson R.K."/>
            <person name="Brenner S."/>
            <person name="Warren W.C."/>
        </authorList>
    </citation>
    <scope>NUCLEOTIDE SEQUENCE [LARGE SCALE GENOMIC DNA]</scope>
</reference>
<evidence type="ECO:0000313" key="2">
    <source>
        <dbReference type="Ensembl" id="ENSCMIP00000021980.1"/>
    </source>
</evidence>
<dbReference type="AlphaFoldDB" id="A0A4W3I3H7"/>
<dbReference type="PANTHER" id="PTHR13707">
    <property type="entry name" value="KETOACID-COENZYME A TRANSFERASE"/>
    <property type="match status" value="1"/>
</dbReference>
<sequence>RSLYTVRPHSQVRVRDSYSVCCVQGVSRAVGTSTRCCVRFYDDPVSAVKDIPDGSTLLVGGFGLCGIPENLIKALLKTGVKNLTAVSNNAGSVSPPLPRPRAPPPPPSHPPEPQTPTPAPFTSPRCLKGASQDLLYSVATVHCLGQRTIQFTHMDIPQTATDLPAPPRRPGPWDRERERGQDPGTERERERETPGSWDRERERKSLLYI</sequence>
<organism evidence="2 3">
    <name type="scientific">Callorhinchus milii</name>
    <name type="common">Ghost shark</name>
    <dbReference type="NCBI Taxonomy" id="7868"/>
    <lineage>
        <taxon>Eukaryota</taxon>
        <taxon>Metazoa</taxon>
        <taxon>Chordata</taxon>
        <taxon>Craniata</taxon>
        <taxon>Vertebrata</taxon>
        <taxon>Chondrichthyes</taxon>
        <taxon>Holocephali</taxon>
        <taxon>Chimaeriformes</taxon>
        <taxon>Callorhinchidae</taxon>
        <taxon>Callorhinchus</taxon>
    </lineage>
</organism>
<dbReference type="SUPFAM" id="SSF100950">
    <property type="entry name" value="NagB/RpiA/CoA transferase-like"/>
    <property type="match status" value="1"/>
</dbReference>
<dbReference type="GeneTree" id="ENSGT00390000009130"/>
<feature type="region of interest" description="Disordered" evidence="1">
    <location>
        <begin position="155"/>
        <end position="209"/>
    </location>
</feature>
<evidence type="ECO:0000256" key="1">
    <source>
        <dbReference type="SAM" id="MobiDB-lite"/>
    </source>
</evidence>
<reference evidence="2" key="4">
    <citation type="submission" date="2025-08" db="UniProtKB">
        <authorList>
            <consortium name="Ensembl"/>
        </authorList>
    </citation>
    <scope>IDENTIFICATION</scope>
</reference>
<accession>A0A4W3I3H7</accession>
<dbReference type="Pfam" id="PF01144">
    <property type="entry name" value="CoA_trans"/>
    <property type="match status" value="1"/>
</dbReference>
<dbReference type="InterPro" id="IPR004165">
    <property type="entry name" value="CoA_trans_fam_I"/>
</dbReference>
<feature type="compositionally biased region" description="Pro residues" evidence="1">
    <location>
        <begin position="95"/>
        <end position="121"/>
    </location>
</feature>
<dbReference type="GO" id="GO:0008260">
    <property type="term" value="F:succinyl-CoA:3-oxo-acid CoA-transferase activity"/>
    <property type="evidence" value="ECO:0007669"/>
    <property type="project" value="TreeGrafter"/>
</dbReference>
<dbReference type="InterPro" id="IPR037171">
    <property type="entry name" value="NagB/RpiA_transferase-like"/>
</dbReference>
<evidence type="ECO:0000313" key="3">
    <source>
        <dbReference type="Proteomes" id="UP000314986"/>
    </source>
</evidence>
<reference evidence="2" key="5">
    <citation type="submission" date="2025-09" db="UniProtKB">
        <authorList>
            <consortium name="Ensembl"/>
        </authorList>
    </citation>
    <scope>IDENTIFICATION</scope>
</reference>
<dbReference type="Proteomes" id="UP000314986">
    <property type="component" value="Unassembled WGS sequence"/>
</dbReference>
<reference evidence="3" key="2">
    <citation type="journal article" date="2007" name="PLoS Biol.">
        <title>Survey sequencing and comparative analysis of the elephant shark (Callorhinchus milii) genome.</title>
        <authorList>
            <person name="Venkatesh B."/>
            <person name="Kirkness E.F."/>
            <person name="Loh Y.H."/>
            <person name="Halpern A.L."/>
            <person name="Lee A.P."/>
            <person name="Johnson J."/>
            <person name="Dandona N."/>
            <person name="Viswanathan L.D."/>
            <person name="Tay A."/>
            <person name="Venter J.C."/>
            <person name="Strausberg R.L."/>
            <person name="Brenner S."/>
        </authorList>
    </citation>
    <scope>NUCLEOTIDE SEQUENCE [LARGE SCALE GENOMIC DNA]</scope>
</reference>
<dbReference type="PROSITE" id="PS01273">
    <property type="entry name" value="COA_TRANSF_1"/>
    <property type="match status" value="1"/>
</dbReference>
<dbReference type="GO" id="GO:0005739">
    <property type="term" value="C:mitochondrion"/>
    <property type="evidence" value="ECO:0007669"/>
    <property type="project" value="TreeGrafter"/>
</dbReference>
<dbReference type="STRING" id="7868.ENSCMIP00000021980"/>
<protein>
    <submittedName>
        <fullName evidence="2">Uncharacterized protein</fullName>
    </submittedName>
</protein>